<proteinExistence type="predicted"/>
<evidence type="ECO:0000313" key="1">
    <source>
        <dbReference type="EMBL" id="MBW7458382.1"/>
    </source>
</evidence>
<dbReference type="EMBL" id="JAHZIK010001175">
    <property type="protein sequence ID" value="MBW7458382.1"/>
    <property type="molecule type" value="Genomic_DNA"/>
</dbReference>
<dbReference type="Gene3D" id="3.30.530.20">
    <property type="match status" value="1"/>
</dbReference>
<dbReference type="RefSeq" id="WP_210046191.1">
    <property type="nucleotide sequence ID" value="NZ_JBHLVU010000025.1"/>
</dbReference>
<sequence length="156" mass="17833">MVTVQTQIAIQAPITQCFDSARDISLHTRTVWKHTKEEAVGGVTSGPIGAHQTVTFRATHFGIRQSLTSKITEFNAPFRFVDEMQRGAFKYLKHIHTFEEHGGITMMKDTLYFETPLGWVGRIAERAVLKRYMEKFLEHRNRELKRILEAGAGTIL</sequence>
<gene>
    <name evidence="1" type="ORF">K0U00_30510</name>
</gene>
<comment type="caution">
    <text evidence="1">The sequence shown here is derived from an EMBL/GenBank/DDBJ whole genome shotgun (WGS) entry which is preliminary data.</text>
</comment>
<dbReference type="CDD" id="cd07820">
    <property type="entry name" value="SRPBCC_3"/>
    <property type="match status" value="1"/>
</dbReference>
<accession>A0ABS7CBZ3</accession>
<dbReference type="Pfam" id="PF10604">
    <property type="entry name" value="Polyketide_cyc2"/>
    <property type="match status" value="1"/>
</dbReference>
<dbReference type="Proteomes" id="UP001519887">
    <property type="component" value="Unassembled WGS sequence"/>
</dbReference>
<reference evidence="1 2" key="1">
    <citation type="submission" date="2021-07" db="EMBL/GenBank/DDBJ databases">
        <title>Paenibacillus radiodurans sp. nov., isolated from the southeastern edge of Tengger Desert.</title>
        <authorList>
            <person name="Zhang G."/>
        </authorList>
    </citation>
    <scope>NUCLEOTIDE SEQUENCE [LARGE SCALE GENOMIC DNA]</scope>
    <source>
        <strain evidence="1 2">CCM 7311</strain>
    </source>
</reference>
<dbReference type="InterPro" id="IPR019587">
    <property type="entry name" value="Polyketide_cyclase/dehydratase"/>
</dbReference>
<organism evidence="1 2">
    <name type="scientific">Paenibacillus sepulcri</name>
    <dbReference type="NCBI Taxonomy" id="359917"/>
    <lineage>
        <taxon>Bacteria</taxon>
        <taxon>Bacillati</taxon>
        <taxon>Bacillota</taxon>
        <taxon>Bacilli</taxon>
        <taxon>Bacillales</taxon>
        <taxon>Paenibacillaceae</taxon>
        <taxon>Paenibacillus</taxon>
    </lineage>
</organism>
<protein>
    <submittedName>
        <fullName evidence="1">SRPBCC family protein</fullName>
    </submittedName>
</protein>
<dbReference type="SUPFAM" id="SSF55961">
    <property type="entry name" value="Bet v1-like"/>
    <property type="match status" value="1"/>
</dbReference>
<evidence type="ECO:0000313" key="2">
    <source>
        <dbReference type="Proteomes" id="UP001519887"/>
    </source>
</evidence>
<keyword evidence="2" id="KW-1185">Reference proteome</keyword>
<dbReference type="InterPro" id="IPR023393">
    <property type="entry name" value="START-like_dom_sf"/>
</dbReference>
<name>A0ABS7CBZ3_9BACL</name>